<dbReference type="RefSeq" id="WP_380742481.1">
    <property type="nucleotide sequence ID" value="NZ_JBHTLI010000001.1"/>
</dbReference>
<keyword evidence="4" id="KW-0732">Signal</keyword>
<sequence length="814" mass="93654">MKKNYALNLLPLLIFFSIFTSETFAQSFLEGRLKTTQDEPVAFANVILLSASDSTSVYKGVVSDEQGEFRFKEVEEKEYLLKVSFVGYENYQDKIDLSQNTQLEPIVMQEAASGLDEVTVNGRRPKITQSVDRITFEVENSSLSTANSFEILKRTPGVIVSQGQLLIKNRPATVYINDRKVYLTNQELQQLLEGYSGANVKSVEVITNPPAKYDAEGGAILNIVTSKNISIGYKGSVNASASYGEEPKYTVGTSQYYKTDWLNAFASYNYNSREDYKKDLGSITFYDADGNEESYWNNVFEKNTTTNSHSLNTILDFTLNEKNSLSLSANLLLTPEADSDIEGLTYITRPDAEAIYFYTTESRLENDRDNIMLNLSYKSQLDEKGTSLSAMANYIKYDDTQTQDLTTMYHPPYELEYNSFYTSANQETDIYTGQVDFSIPAGKIALETGLKYSGIDSRSGLDFYDADPNMIQQEYNENLSDELDYEENIYAAYFSLSRDWEKWSLKTGLRGEYADVQGISASMGAVNEQEYFELFPTFYLMYSPAEDHTYSMEYSRRISRPRFQSLNPYRYFINEDNYTEGNPNLKPGISNKIKFSYTYKSKLSFDLYWDRIDNSIATLPFQDNEQKTLRTVSDNMDFEQQYSLDISYYDYVTDWWYLYAYASFFYMQADFYALENNNRVVTNDVTSTYIMAQNYLTLSKDRTFSGEVMATYLPAYIAGSYQFDDPQYGVSVGLRKTFFNKRLTATLNVDDIFDSMNIPLSSRYLQQNNSFFAMPESRMFRVGLRYEFGNFKLRDNKRATDAEEGERLKEKALF</sequence>
<evidence type="ECO:0000313" key="6">
    <source>
        <dbReference type="EMBL" id="MFD1094550.1"/>
    </source>
</evidence>
<dbReference type="SUPFAM" id="SSF49464">
    <property type="entry name" value="Carboxypeptidase regulatory domain-like"/>
    <property type="match status" value="1"/>
</dbReference>
<name>A0ABW3NP85_9FLAO</name>
<accession>A0ABW3NP85</accession>
<dbReference type="InterPro" id="IPR008969">
    <property type="entry name" value="CarboxyPept-like_regulatory"/>
</dbReference>
<feature type="signal peptide" evidence="4">
    <location>
        <begin position="1"/>
        <end position="25"/>
    </location>
</feature>
<evidence type="ECO:0000256" key="1">
    <source>
        <dbReference type="ARBA" id="ARBA00004442"/>
    </source>
</evidence>
<dbReference type="Proteomes" id="UP001597131">
    <property type="component" value="Unassembled WGS sequence"/>
</dbReference>
<comment type="caution">
    <text evidence="6">The sequence shown here is derived from an EMBL/GenBank/DDBJ whole genome shotgun (WGS) entry which is preliminary data.</text>
</comment>
<feature type="chain" id="PRO_5046361350" evidence="4">
    <location>
        <begin position="26"/>
        <end position="814"/>
    </location>
</feature>
<reference evidence="7" key="1">
    <citation type="journal article" date="2019" name="Int. J. Syst. Evol. Microbiol.">
        <title>The Global Catalogue of Microorganisms (GCM) 10K type strain sequencing project: providing services to taxonomists for standard genome sequencing and annotation.</title>
        <authorList>
            <consortium name="The Broad Institute Genomics Platform"/>
            <consortium name="The Broad Institute Genome Sequencing Center for Infectious Disease"/>
            <person name="Wu L."/>
            <person name="Ma J."/>
        </authorList>
    </citation>
    <scope>NUCLEOTIDE SEQUENCE [LARGE SCALE GENOMIC DNA]</scope>
    <source>
        <strain evidence="7">CCUG 64793</strain>
    </source>
</reference>
<dbReference type="Gene3D" id="2.40.170.20">
    <property type="entry name" value="TonB-dependent receptor, beta-barrel domain"/>
    <property type="match status" value="1"/>
</dbReference>
<evidence type="ECO:0000256" key="2">
    <source>
        <dbReference type="ARBA" id="ARBA00023136"/>
    </source>
</evidence>
<dbReference type="SUPFAM" id="SSF56935">
    <property type="entry name" value="Porins"/>
    <property type="match status" value="1"/>
</dbReference>
<organism evidence="6 7">
    <name type="scientific">Salegentibacter chungangensis</name>
    <dbReference type="NCBI Taxonomy" id="1335724"/>
    <lineage>
        <taxon>Bacteria</taxon>
        <taxon>Pseudomonadati</taxon>
        <taxon>Bacteroidota</taxon>
        <taxon>Flavobacteriia</taxon>
        <taxon>Flavobacteriales</taxon>
        <taxon>Flavobacteriaceae</taxon>
        <taxon>Salegentibacter</taxon>
    </lineage>
</organism>
<dbReference type="InterPro" id="IPR041700">
    <property type="entry name" value="OMP_b-brl_3"/>
</dbReference>
<protein>
    <submittedName>
        <fullName evidence="6">Outer membrane beta-barrel protein</fullName>
    </submittedName>
</protein>
<comment type="subcellular location">
    <subcellularLocation>
        <location evidence="1">Cell outer membrane</location>
    </subcellularLocation>
</comment>
<evidence type="ECO:0000313" key="7">
    <source>
        <dbReference type="Proteomes" id="UP001597131"/>
    </source>
</evidence>
<keyword evidence="3" id="KW-0998">Cell outer membrane</keyword>
<dbReference type="EMBL" id="JBHTLI010000001">
    <property type="protein sequence ID" value="MFD1094550.1"/>
    <property type="molecule type" value="Genomic_DNA"/>
</dbReference>
<gene>
    <name evidence="6" type="ORF">ACFQ3Q_02205</name>
</gene>
<keyword evidence="7" id="KW-1185">Reference proteome</keyword>
<feature type="domain" description="Outer membrane protein beta-barrel" evidence="5">
    <location>
        <begin position="380"/>
        <end position="786"/>
    </location>
</feature>
<dbReference type="InterPro" id="IPR036942">
    <property type="entry name" value="Beta-barrel_TonB_sf"/>
</dbReference>
<keyword evidence="2" id="KW-0472">Membrane</keyword>
<evidence type="ECO:0000256" key="4">
    <source>
        <dbReference type="SAM" id="SignalP"/>
    </source>
</evidence>
<dbReference type="Gene3D" id="2.60.40.1120">
    <property type="entry name" value="Carboxypeptidase-like, regulatory domain"/>
    <property type="match status" value="1"/>
</dbReference>
<dbReference type="Pfam" id="PF14905">
    <property type="entry name" value="OMP_b-brl_3"/>
    <property type="match status" value="1"/>
</dbReference>
<evidence type="ECO:0000256" key="3">
    <source>
        <dbReference type="ARBA" id="ARBA00023237"/>
    </source>
</evidence>
<dbReference type="PANTHER" id="PTHR40980:SF4">
    <property type="entry name" value="TONB-DEPENDENT RECEPTOR-LIKE BETA-BARREL DOMAIN-CONTAINING PROTEIN"/>
    <property type="match status" value="1"/>
</dbReference>
<proteinExistence type="predicted"/>
<dbReference type="Pfam" id="PF13715">
    <property type="entry name" value="CarbopepD_reg_2"/>
    <property type="match status" value="1"/>
</dbReference>
<dbReference type="PANTHER" id="PTHR40980">
    <property type="entry name" value="PLUG DOMAIN-CONTAINING PROTEIN"/>
    <property type="match status" value="1"/>
</dbReference>
<evidence type="ECO:0000259" key="5">
    <source>
        <dbReference type="Pfam" id="PF14905"/>
    </source>
</evidence>